<feature type="region of interest" description="Disordered" evidence="7">
    <location>
        <begin position="566"/>
        <end position="590"/>
    </location>
</feature>
<keyword evidence="4 5" id="KW-1015">Disulfide bond</keyword>
<dbReference type="GO" id="GO:0016020">
    <property type="term" value="C:membrane"/>
    <property type="evidence" value="ECO:0007669"/>
    <property type="project" value="UniProtKB-SubCell"/>
</dbReference>
<comment type="caution">
    <text evidence="10">The sequence shown here is derived from an EMBL/GenBank/DDBJ whole genome shotgun (WGS) entry which is preliminary data.</text>
</comment>
<feature type="domain" description="DSL" evidence="9">
    <location>
        <begin position="375"/>
        <end position="420"/>
    </location>
</feature>
<feature type="disulfide bond" evidence="5">
    <location>
        <begin position="492"/>
        <end position="504"/>
    </location>
</feature>
<dbReference type="GO" id="GO:0005044">
    <property type="term" value="F:scavenger receptor activity"/>
    <property type="evidence" value="ECO:0007669"/>
    <property type="project" value="InterPro"/>
</dbReference>
<keyword evidence="2 6" id="KW-0245">EGF-like domain</keyword>
<dbReference type="PROSITE" id="PS51051">
    <property type="entry name" value="DSL"/>
    <property type="match status" value="3"/>
</dbReference>
<proteinExistence type="predicted"/>
<dbReference type="SMART" id="SM00051">
    <property type="entry name" value="DSL"/>
    <property type="match status" value="5"/>
</dbReference>
<keyword evidence="3 6" id="KW-0677">Repeat</keyword>
<dbReference type="AlphaFoldDB" id="A0A2B4RP39"/>
<comment type="subcellular location">
    <subcellularLocation>
        <location evidence="6">Membrane</location>
        <topology evidence="6">Single-pass type I membrane protein</topology>
    </subcellularLocation>
</comment>
<evidence type="ECO:0000313" key="11">
    <source>
        <dbReference type="Proteomes" id="UP000225706"/>
    </source>
</evidence>
<dbReference type="Gene3D" id="2.10.25.140">
    <property type="match status" value="9"/>
</dbReference>
<keyword evidence="11" id="KW-1185">Reference proteome</keyword>
<dbReference type="Proteomes" id="UP000225706">
    <property type="component" value="Unassembled WGS sequence"/>
</dbReference>
<evidence type="ECO:0000256" key="7">
    <source>
        <dbReference type="SAM" id="MobiDB-lite"/>
    </source>
</evidence>
<sequence length="727" mass="81700">MISNIIRYLINRAVSISKVPTSAGPGGKLSVLLKSFSNPSNKDLNGNCCEPSCRSCDYYLEICLKQSVSGSCLVSATTNTYHNTKHVVFGANEGFYRGGRNPLVWTFSLWKGSFLISVKAMDYDPLSSDDLIDGYEKTVTVIPSSWSSSKNWREISLGGNPSTTILQYTVQCHQDYYGPSCTRLCIARDDNIEGHYTCDKTTGHKVCRVGWYDASCKVYCMPYDDNTNGHYSCDPGTGRKICLKGWYGLTFYCASRNDHAGHFTCHPQTGRIICNPDWYGSSCTTHCVPHDSDSLGHYNCNKIDGGKMCLKNWHGAQCSIFCSPQDNSNGHYKCDKRNGSRICLDDWFGTECKTFCRTTNNSEGHYRCAKEDGTKICDQSWFGQNCTIYCTPRNDSQGHYVCDHHDGSKICHQDWFGRNCSMHCVPSNNSKGHYDCGSEDGTKICHQTWYGPNCSTNCIPKDDFAGHYSCDATDGSKVCYLHWYGPHCAAFCMAQNSSKGHYTCEEETGQKLCLKGWQGAACLQRITSTSHPSIRTPSSLPSFPTESKTTDHIIKTPFYPQTKMSTKESSIWSTESTEGDSPVEKESRKAEKKGWLTSTRIGLITGGFALLLCICAIIMIAMISCRPRIRRVRYSRQKNETRRLSLERGSSGRVNPLADDILTQYEMNDMFFKVQQVSWSEDGSRQIDDHLVMYNNPLFAPRKQKPKCCTSDRQLKLDSDWNVVFDL</sequence>
<evidence type="ECO:0000256" key="6">
    <source>
        <dbReference type="RuleBase" id="RU280815"/>
    </source>
</evidence>
<feature type="disulfide bond" evidence="5">
    <location>
        <begin position="479"/>
        <end position="488"/>
    </location>
</feature>
<evidence type="ECO:0000313" key="10">
    <source>
        <dbReference type="EMBL" id="PFX18098.1"/>
    </source>
</evidence>
<feature type="disulfide bond" evidence="5">
    <location>
        <begin position="411"/>
        <end position="420"/>
    </location>
</feature>
<name>A0A2B4RP39_STYPI</name>
<dbReference type="PANTHER" id="PTHR24043:SF12">
    <property type="entry name" value="DELTA-LIKE PROTEIN"/>
    <property type="match status" value="1"/>
</dbReference>
<feature type="disulfide bond" evidence="5">
    <location>
        <begin position="309"/>
        <end position="318"/>
    </location>
</feature>
<dbReference type="Pfam" id="PF01414">
    <property type="entry name" value="DSL"/>
    <property type="match status" value="4"/>
</dbReference>
<dbReference type="InterPro" id="IPR042635">
    <property type="entry name" value="MEGF10/SREC1/2-like"/>
</dbReference>
<reference evidence="11" key="1">
    <citation type="journal article" date="2017" name="bioRxiv">
        <title>Comparative analysis of the genomes of Stylophora pistillata and Acropora digitifera provides evidence for extensive differences between species of corals.</title>
        <authorList>
            <person name="Voolstra C.R."/>
            <person name="Li Y."/>
            <person name="Liew Y.J."/>
            <person name="Baumgarten S."/>
            <person name="Zoccola D."/>
            <person name="Flot J.-F."/>
            <person name="Tambutte S."/>
            <person name="Allemand D."/>
            <person name="Aranda M."/>
        </authorList>
    </citation>
    <scope>NUCLEOTIDE SEQUENCE [LARGE SCALE GENOMIC DNA]</scope>
</reference>
<feature type="disulfide bond" evidence="5">
    <location>
        <begin position="377"/>
        <end position="386"/>
    </location>
</feature>
<dbReference type="InterPro" id="IPR001774">
    <property type="entry name" value="DSL"/>
</dbReference>
<feature type="domain" description="DSL" evidence="9">
    <location>
        <begin position="477"/>
        <end position="522"/>
    </location>
</feature>
<dbReference type="GO" id="GO:0007154">
    <property type="term" value="P:cell communication"/>
    <property type="evidence" value="ECO:0007669"/>
    <property type="project" value="InterPro"/>
</dbReference>
<evidence type="ECO:0000256" key="2">
    <source>
        <dbReference type="ARBA" id="ARBA00022536"/>
    </source>
</evidence>
<protein>
    <recommendedName>
        <fullName evidence="6">Delta-like protein</fullName>
    </recommendedName>
</protein>
<feature type="disulfide bond" evidence="5">
    <location>
        <begin position="343"/>
        <end position="352"/>
    </location>
</feature>
<feature type="compositionally biased region" description="Polar residues" evidence="7">
    <location>
        <begin position="566"/>
        <end position="576"/>
    </location>
</feature>
<keyword evidence="6 8" id="KW-0812">Transmembrane</keyword>
<dbReference type="PANTHER" id="PTHR24043">
    <property type="entry name" value="SCAVENGER RECEPTOR CLASS F"/>
    <property type="match status" value="1"/>
</dbReference>
<evidence type="ECO:0000256" key="4">
    <source>
        <dbReference type="ARBA" id="ARBA00023157"/>
    </source>
</evidence>
<feature type="disulfide bond" evidence="5">
    <location>
        <begin position="322"/>
        <end position="334"/>
    </location>
</feature>
<keyword evidence="6 8" id="KW-1133">Transmembrane helix</keyword>
<dbReference type="OrthoDB" id="5980124at2759"/>
<feature type="transmembrane region" description="Helical" evidence="8">
    <location>
        <begin position="601"/>
        <end position="623"/>
    </location>
</feature>
<evidence type="ECO:0000256" key="3">
    <source>
        <dbReference type="ARBA" id="ARBA00022737"/>
    </source>
</evidence>
<keyword evidence="6 8" id="KW-0472">Membrane</keyword>
<feature type="disulfide bond" evidence="5">
    <location>
        <begin position="513"/>
        <end position="522"/>
    </location>
</feature>
<evidence type="ECO:0000259" key="9">
    <source>
        <dbReference type="PROSITE" id="PS51051"/>
    </source>
</evidence>
<comment type="function">
    <text evidence="6">Putative Notch ligand involved in the mediation of Notch signaling.</text>
</comment>
<evidence type="ECO:0000256" key="8">
    <source>
        <dbReference type="SAM" id="Phobius"/>
    </source>
</evidence>
<gene>
    <name evidence="10" type="primary">TNXB</name>
    <name evidence="10" type="ORF">AWC38_SpisGene17552</name>
</gene>
<dbReference type="EMBL" id="LSMT01000430">
    <property type="protein sequence ID" value="PFX18098.1"/>
    <property type="molecule type" value="Genomic_DNA"/>
</dbReference>
<keyword evidence="6" id="KW-0732">Signal</keyword>
<evidence type="ECO:0000256" key="1">
    <source>
        <dbReference type="ARBA" id="ARBA00022473"/>
    </source>
</evidence>
<keyword evidence="1 6" id="KW-0217">Developmental protein</keyword>
<accession>A0A2B4RP39</accession>
<evidence type="ECO:0000256" key="5">
    <source>
        <dbReference type="PROSITE-ProRule" id="PRU00377"/>
    </source>
</evidence>
<feature type="domain" description="DSL" evidence="9">
    <location>
        <begin position="307"/>
        <end position="352"/>
    </location>
</feature>
<feature type="disulfide bond" evidence="5">
    <location>
        <begin position="390"/>
        <end position="402"/>
    </location>
</feature>
<organism evidence="10 11">
    <name type="scientific">Stylophora pistillata</name>
    <name type="common">Smooth cauliflower coral</name>
    <dbReference type="NCBI Taxonomy" id="50429"/>
    <lineage>
        <taxon>Eukaryota</taxon>
        <taxon>Metazoa</taxon>
        <taxon>Cnidaria</taxon>
        <taxon>Anthozoa</taxon>
        <taxon>Hexacorallia</taxon>
        <taxon>Scleractinia</taxon>
        <taxon>Astrocoeniina</taxon>
        <taxon>Pocilloporidae</taxon>
        <taxon>Stylophora</taxon>
    </lineage>
</organism>